<dbReference type="Gene3D" id="2.60.120.260">
    <property type="entry name" value="Galactose-binding domain-like"/>
    <property type="match status" value="1"/>
</dbReference>
<gene>
    <name evidence="2" type="ORF">PYTT_1146</name>
</gene>
<dbReference type="STRING" id="1679444.PYTT_1146"/>
<dbReference type="InterPro" id="IPR008979">
    <property type="entry name" value="Galactose-bd-like_sf"/>
</dbReference>
<dbReference type="AlphaFoldDB" id="A0A1H6L742"/>
<accession>A0A1H6L742</accession>
<keyword evidence="1" id="KW-1133">Transmembrane helix</keyword>
<dbReference type="InterPro" id="IPR017853">
    <property type="entry name" value="GH"/>
</dbReference>
<dbReference type="PANTHER" id="PTHR42732:SF1">
    <property type="entry name" value="BETA-MANNOSIDASE"/>
    <property type="match status" value="1"/>
</dbReference>
<feature type="transmembrane region" description="Helical" evidence="1">
    <location>
        <begin position="20"/>
        <end position="37"/>
    </location>
</feature>
<proteinExistence type="predicted"/>
<dbReference type="SUPFAM" id="SSF49785">
    <property type="entry name" value="Galactose-binding domain-like"/>
    <property type="match status" value="1"/>
</dbReference>
<dbReference type="Gene3D" id="3.20.20.80">
    <property type="entry name" value="Glycosidases"/>
    <property type="match status" value="1"/>
</dbReference>
<evidence type="ECO:0000256" key="1">
    <source>
        <dbReference type="SAM" id="Phobius"/>
    </source>
</evidence>
<dbReference type="Proteomes" id="UP000176204">
    <property type="component" value="Chromosome I"/>
</dbReference>
<organism evidence="2 3">
    <name type="scientific">Akkermansia glycaniphila</name>
    <dbReference type="NCBI Taxonomy" id="1679444"/>
    <lineage>
        <taxon>Bacteria</taxon>
        <taxon>Pseudomonadati</taxon>
        <taxon>Verrucomicrobiota</taxon>
        <taxon>Verrucomicrobiia</taxon>
        <taxon>Verrucomicrobiales</taxon>
        <taxon>Akkermansiaceae</taxon>
        <taxon>Akkermansia</taxon>
    </lineage>
</organism>
<dbReference type="EMBL" id="LT629973">
    <property type="protein sequence ID" value="SEH84205.1"/>
    <property type="molecule type" value="Genomic_DNA"/>
</dbReference>
<reference evidence="3" key="1">
    <citation type="submission" date="2016-09" db="EMBL/GenBank/DDBJ databases">
        <authorList>
            <person name="Koehorst J."/>
        </authorList>
    </citation>
    <scope>NUCLEOTIDE SEQUENCE [LARGE SCALE GENOMIC DNA]</scope>
</reference>
<evidence type="ECO:0000313" key="3">
    <source>
        <dbReference type="Proteomes" id="UP000176204"/>
    </source>
</evidence>
<dbReference type="GO" id="GO:0004553">
    <property type="term" value="F:hydrolase activity, hydrolyzing O-glycosyl compounds"/>
    <property type="evidence" value="ECO:0007669"/>
    <property type="project" value="InterPro"/>
</dbReference>
<keyword evidence="1" id="KW-0812">Transmembrane</keyword>
<keyword evidence="2" id="KW-0378">Hydrolase</keyword>
<dbReference type="KEGG" id="agl:PYTT_1146"/>
<dbReference type="SUPFAM" id="SSF51445">
    <property type="entry name" value="(Trans)glycosidases"/>
    <property type="match status" value="1"/>
</dbReference>
<dbReference type="PANTHER" id="PTHR42732">
    <property type="entry name" value="BETA-GALACTOSIDASE"/>
    <property type="match status" value="1"/>
</dbReference>
<name>A0A1H6L742_9BACT</name>
<keyword evidence="1" id="KW-0472">Membrane</keyword>
<evidence type="ECO:0000313" key="2">
    <source>
        <dbReference type="EMBL" id="SEH84205.1"/>
    </source>
</evidence>
<keyword evidence="3" id="KW-1185">Reference proteome</keyword>
<sequence length="962" mass="107834">MQGKGSVFFRFSFVLSGRSAVWWVLAFFLLFAVPGWSREVLPLSGDWQLSFTPDKKEDTVVLPGTMDEWGKGNANTNRSETKHLSRLVTFEGEARYRKEVLIPESFKDKRVFLHLERTKYTSVFVDGHEAGTCNLLQTPHRYDLTGFLTPGVHTITVVVDNRKSHYPGGVGNSHALVEHTQTNWNGILGEIFLEARPSALVESAMVFPRPEDDAVRVRLRLRNYGEARPARIELQAVPGSAEASRPAGMSRDLALKPGLNEVVLEYPMGKDSLLWSEFSPALYVMSCRLEAGGESDENKTAFGMRRFSTSGTHFCINGKKTFLRGKHDACVFPLTGYAPMDKEAWLKYLRKLSSYGINYVRFHSWTPPKAAFEAADELGMYLQPEIPYWGGVDGSNKELMDFYRREGAALIEAYSSHPSFVMFALGNELGGSGEAMRAIIDGYRGLNADVLYSFGSNNNLGRDGYQKGEDFLTTCRIGRDENRNFENHVRSSFSFADAEHGGILNGVYPSTRITYEKALAGCPVPVIGHETGQFQVYPDYREMEKYKGVLRPWNLQVFKERLEKAKMGDLVEAFHRASGEWAAQCYKADIELAIRTPGFGGFQMLDLQDFPGQGSALVGLLDAFMDSKGIMEGEEFSGFCHAVVPLALFDKFTWTNAEDLAFDVQVANYGADALHSSLLWKLADASGKVVKEGRAEVRAGQGELSPLSHVAVPLDGIDRPSMLTLTLRLEGESRENRYHLWVYPERKEEVKPVSCEVATRMDDAMLKRLSEGTAVLWFPDHRDVADMSVGGMATPDYWNFAMFKGISEGMNKPVSPGTLSLLMDPEHSLFKEFPTEGHTDWQWWSIVNNSRPFILDAAPEGLRPVIRMVDNVERNHRLGLVFELSVGKGRLLVCMADPAALLDKPEGRQFRAALICYADSEDFRPEFRCSPEELKRIFSQKAFSPDIIKVENATDYKDQAPK</sequence>
<protein>
    <submittedName>
        <fullName evidence="2">Glycoside hydrolase catalytic domain</fullName>
    </submittedName>
</protein>
<dbReference type="GO" id="GO:0005975">
    <property type="term" value="P:carbohydrate metabolic process"/>
    <property type="evidence" value="ECO:0007669"/>
    <property type="project" value="InterPro"/>
</dbReference>
<dbReference type="InterPro" id="IPR051913">
    <property type="entry name" value="GH2_Domain-Containing"/>
</dbReference>